<proteinExistence type="predicted"/>
<dbReference type="InterPro" id="IPR002577">
    <property type="entry name" value="HTH_HxlR"/>
</dbReference>
<evidence type="ECO:0000256" key="1">
    <source>
        <dbReference type="ARBA" id="ARBA00023015"/>
    </source>
</evidence>
<keyword evidence="1" id="KW-0805">Transcription regulation</keyword>
<dbReference type="PANTHER" id="PTHR33204">
    <property type="entry name" value="TRANSCRIPTIONAL REGULATOR, MARR FAMILY"/>
    <property type="match status" value="1"/>
</dbReference>
<dbReference type="GO" id="GO:0003677">
    <property type="term" value="F:DNA binding"/>
    <property type="evidence" value="ECO:0007669"/>
    <property type="project" value="UniProtKB-KW"/>
</dbReference>
<accession>A0A952KDV0</accession>
<keyword evidence="2" id="KW-0238">DNA-binding</keyword>
<dbReference type="Pfam" id="PF01638">
    <property type="entry name" value="HxlR"/>
    <property type="match status" value="1"/>
</dbReference>
<evidence type="ECO:0000313" key="5">
    <source>
        <dbReference type="EMBL" id="MBW8724670.1"/>
    </source>
</evidence>
<dbReference type="Proteomes" id="UP000700706">
    <property type="component" value="Unassembled WGS sequence"/>
</dbReference>
<gene>
    <name evidence="5" type="ORF">JF625_05870</name>
</gene>
<dbReference type="PANTHER" id="PTHR33204:SF29">
    <property type="entry name" value="TRANSCRIPTIONAL REGULATOR"/>
    <property type="match status" value="1"/>
</dbReference>
<name>A0A952KDV0_9PROT</name>
<evidence type="ECO:0000259" key="4">
    <source>
        <dbReference type="PROSITE" id="PS51118"/>
    </source>
</evidence>
<dbReference type="InterPro" id="IPR036388">
    <property type="entry name" value="WH-like_DNA-bd_sf"/>
</dbReference>
<protein>
    <submittedName>
        <fullName evidence="5">Helix-turn-helix transcriptional regulator</fullName>
    </submittedName>
</protein>
<dbReference type="PROSITE" id="PS51118">
    <property type="entry name" value="HTH_HXLR"/>
    <property type="match status" value="1"/>
</dbReference>
<dbReference type="SUPFAM" id="SSF46785">
    <property type="entry name" value="Winged helix' DNA-binding domain"/>
    <property type="match status" value="1"/>
</dbReference>
<keyword evidence="3" id="KW-0804">Transcription</keyword>
<dbReference type="EMBL" id="JAEKLZ010000127">
    <property type="protein sequence ID" value="MBW8724670.1"/>
    <property type="molecule type" value="Genomic_DNA"/>
</dbReference>
<organism evidence="5 6">
    <name type="scientific">Inquilinus limosus</name>
    <dbReference type="NCBI Taxonomy" id="171674"/>
    <lineage>
        <taxon>Bacteria</taxon>
        <taxon>Pseudomonadati</taxon>
        <taxon>Pseudomonadota</taxon>
        <taxon>Alphaproteobacteria</taxon>
        <taxon>Rhodospirillales</taxon>
        <taxon>Rhodospirillaceae</taxon>
        <taxon>Inquilinus</taxon>
    </lineage>
</organism>
<dbReference type="InterPro" id="IPR036390">
    <property type="entry name" value="WH_DNA-bd_sf"/>
</dbReference>
<comment type="caution">
    <text evidence="5">The sequence shown here is derived from an EMBL/GenBank/DDBJ whole genome shotgun (WGS) entry which is preliminary data.</text>
</comment>
<evidence type="ECO:0000256" key="2">
    <source>
        <dbReference type="ARBA" id="ARBA00023125"/>
    </source>
</evidence>
<evidence type="ECO:0000313" key="6">
    <source>
        <dbReference type="Proteomes" id="UP000700706"/>
    </source>
</evidence>
<dbReference type="AlphaFoldDB" id="A0A952KDV0"/>
<sequence>MVGGRWKAVILYHLFDGPRRLSQLKRSLPEISQKVLIQQLREMEEHGLVHREIFRQVPPRVDYSATALGLSLEPVLRALCDWGQSHAAALDELDRLAECRLRPAQAMDASPVP</sequence>
<dbReference type="Gene3D" id="1.10.10.10">
    <property type="entry name" value="Winged helix-like DNA-binding domain superfamily/Winged helix DNA-binding domain"/>
    <property type="match status" value="1"/>
</dbReference>
<feature type="domain" description="HTH hxlR-type" evidence="4">
    <location>
        <begin position="1"/>
        <end position="91"/>
    </location>
</feature>
<evidence type="ECO:0000256" key="3">
    <source>
        <dbReference type="ARBA" id="ARBA00023163"/>
    </source>
</evidence>
<reference evidence="5" key="1">
    <citation type="submission" date="2020-06" db="EMBL/GenBank/DDBJ databases">
        <title>Stable isotope informed genome-resolved metagenomics uncovers potential trophic interactions in rhizosphere soil.</title>
        <authorList>
            <person name="Starr E.P."/>
            <person name="Shi S."/>
            <person name="Blazewicz S.J."/>
            <person name="Koch B.J."/>
            <person name="Probst A.J."/>
            <person name="Hungate B.A."/>
            <person name="Pett-Ridge J."/>
            <person name="Firestone M.K."/>
            <person name="Banfield J.F."/>
        </authorList>
    </citation>
    <scope>NUCLEOTIDE SEQUENCE</scope>
    <source>
        <strain evidence="5">YM_69_17</strain>
    </source>
</reference>